<dbReference type="InterPro" id="IPR005024">
    <property type="entry name" value="Snf7_fam"/>
</dbReference>
<dbReference type="GO" id="GO:0000815">
    <property type="term" value="C:ESCRT III complex"/>
    <property type="evidence" value="ECO:0007669"/>
    <property type="project" value="TreeGrafter"/>
</dbReference>
<proteinExistence type="predicted"/>
<dbReference type="EMBL" id="CP059251">
    <property type="protein sequence ID" value="QLL33891.1"/>
    <property type="molecule type" value="Genomic_DNA"/>
</dbReference>
<dbReference type="GO" id="GO:0005771">
    <property type="term" value="C:multivesicular body"/>
    <property type="evidence" value="ECO:0007669"/>
    <property type="project" value="TreeGrafter"/>
</dbReference>
<evidence type="ECO:0000313" key="3">
    <source>
        <dbReference type="Proteomes" id="UP000515788"/>
    </source>
</evidence>
<feature type="compositionally biased region" description="Basic and acidic residues" evidence="1">
    <location>
        <begin position="384"/>
        <end position="420"/>
    </location>
</feature>
<dbReference type="GO" id="GO:0006900">
    <property type="term" value="P:vesicle budding from membrane"/>
    <property type="evidence" value="ECO:0007669"/>
    <property type="project" value="TreeGrafter"/>
</dbReference>
<sequence>MKSRGTMDLPPSRLDSLYKDFSNLKELNPEGYRANIDTWKAYLTKNYLKGSSSLFLNCGSDLLVKLRREPQGLPRSIDVVLTSLVESDCLVAIEDFYNGIMYPQEASTLMRWIRWGSWPRGKVNLRNNHDEYYLKAVKLIIKPVIEQKFEHIKIQLRNNIISEASGIADLVFSKQEFYRKCGFHRILDDAEEEREAMLFYLSRYKKLIVQDRDIIKVIAPEVNHLLAHLERKVTEDDRRIAALNMSLIYVESQIKTLRTQIADYAVLLKDMIINLAPRETQRKYLQGKKLVERSLSRLLEQQTSLLTVKTQINLAATNALLFKALEESNKVLKSINDSVGSVEKIEELLDEIKEEGEKAEEVNALIAKSPDAEDEAELDRELEEMKVETEQTRKEETVIDVSEKKENKPSREANESEHLVKKLSSLNIDSKSPEPREKYPNSIQRGSKGAIAEPQ</sequence>
<dbReference type="RefSeq" id="XP_037140565.1">
    <property type="nucleotide sequence ID" value="XM_037284669.1"/>
</dbReference>
<name>A0A7G3ZK55_9SACH</name>
<keyword evidence="3" id="KW-1185">Reference proteome</keyword>
<protein>
    <submittedName>
        <fullName evidence="2">Uncharacterized protein</fullName>
    </submittedName>
</protein>
<dbReference type="GeneID" id="59327106"/>
<evidence type="ECO:0000256" key="1">
    <source>
        <dbReference type="SAM" id="MobiDB-lite"/>
    </source>
</evidence>
<organism evidence="2 3">
    <name type="scientific">Torulaspora globosa</name>
    <dbReference type="NCBI Taxonomy" id="48254"/>
    <lineage>
        <taxon>Eukaryota</taxon>
        <taxon>Fungi</taxon>
        <taxon>Dikarya</taxon>
        <taxon>Ascomycota</taxon>
        <taxon>Saccharomycotina</taxon>
        <taxon>Saccharomycetes</taxon>
        <taxon>Saccharomycetales</taxon>
        <taxon>Saccharomycetaceae</taxon>
        <taxon>Torulaspora</taxon>
    </lineage>
</organism>
<accession>A0A7G3ZK55</accession>
<dbReference type="OrthoDB" id="10250120at2759"/>
<gene>
    <name evidence="2" type="ORF">HG536_0F02160</name>
</gene>
<dbReference type="PANTHER" id="PTHR22761">
    <property type="entry name" value="CHARGED MULTIVESICULAR BODY PROTEIN"/>
    <property type="match status" value="1"/>
</dbReference>
<reference evidence="2 3" key="1">
    <citation type="submission" date="2020-06" db="EMBL/GenBank/DDBJ databases">
        <title>The yeast mating-type switching endonuclease HO is a domesticated member of an unorthodox homing genetic element family.</title>
        <authorList>
            <person name="Coughlan A.Y."/>
            <person name="Lombardi L."/>
            <person name="Braun-Galleani S."/>
            <person name="Martos A.R."/>
            <person name="Galeote V."/>
            <person name="Bigey F."/>
            <person name="Dequin S."/>
            <person name="Byrne K.P."/>
            <person name="Wolfe K.H."/>
        </authorList>
    </citation>
    <scope>NUCLEOTIDE SEQUENCE [LARGE SCALE GENOMIC DNA]</scope>
    <source>
        <strain evidence="2 3">CBS764</strain>
    </source>
</reference>
<dbReference type="PANTHER" id="PTHR22761:SF96">
    <property type="entry name" value="BCDNA.GH08385"/>
    <property type="match status" value="1"/>
</dbReference>
<dbReference type="Proteomes" id="UP000515788">
    <property type="component" value="Chromosome 6"/>
</dbReference>
<dbReference type="Pfam" id="PF03357">
    <property type="entry name" value="Snf7"/>
    <property type="match status" value="1"/>
</dbReference>
<dbReference type="GO" id="GO:0009898">
    <property type="term" value="C:cytoplasmic side of plasma membrane"/>
    <property type="evidence" value="ECO:0007669"/>
    <property type="project" value="TreeGrafter"/>
</dbReference>
<evidence type="ECO:0000313" key="2">
    <source>
        <dbReference type="EMBL" id="QLL33891.1"/>
    </source>
</evidence>
<dbReference type="AlphaFoldDB" id="A0A7G3ZK55"/>
<dbReference type="GO" id="GO:0032511">
    <property type="term" value="P:late endosome to vacuole transport via multivesicular body sorting pathway"/>
    <property type="evidence" value="ECO:0007669"/>
    <property type="project" value="TreeGrafter"/>
</dbReference>
<dbReference type="Gene3D" id="6.10.140.1230">
    <property type="match status" value="1"/>
</dbReference>
<dbReference type="KEGG" id="tgb:HG536_0F02160"/>
<feature type="region of interest" description="Disordered" evidence="1">
    <location>
        <begin position="384"/>
        <end position="455"/>
    </location>
</feature>